<evidence type="ECO:0000256" key="1">
    <source>
        <dbReference type="ARBA" id="ARBA00004477"/>
    </source>
</evidence>
<evidence type="ECO:0000256" key="10">
    <source>
        <dbReference type="RuleBase" id="RU363075"/>
    </source>
</evidence>
<comment type="subcellular location">
    <subcellularLocation>
        <location evidence="1 10">Endoplasmic reticulum membrane</location>
        <topology evidence="1 10">Multi-pass membrane protein</topology>
    </subcellularLocation>
</comment>
<feature type="transmembrane region" description="Helical" evidence="10">
    <location>
        <begin position="137"/>
        <end position="156"/>
    </location>
</feature>
<evidence type="ECO:0000256" key="8">
    <source>
        <dbReference type="ARBA" id="ARBA00022989"/>
    </source>
</evidence>
<keyword evidence="5" id="KW-0808">Transferase</keyword>
<dbReference type="EC" id="2.4.1.-" evidence="10"/>
<keyword evidence="6 10" id="KW-0812">Transmembrane</keyword>
<feature type="transmembrane region" description="Helical" evidence="10">
    <location>
        <begin position="370"/>
        <end position="389"/>
    </location>
</feature>
<dbReference type="InterPro" id="IPR005599">
    <property type="entry name" value="GPI_mannosylTrfase"/>
</dbReference>
<dbReference type="GO" id="GO:0000026">
    <property type="term" value="F:alpha-1,2-mannosyltransferase activity"/>
    <property type="evidence" value="ECO:0007669"/>
    <property type="project" value="TreeGrafter"/>
</dbReference>
<dbReference type="EMBL" id="CADEPI010000026">
    <property type="protein sequence ID" value="CAB3366704.1"/>
    <property type="molecule type" value="Genomic_DNA"/>
</dbReference>
<sequence length="609" mass="70349">MTNKNPRLRKLYLKNAPKESKPQKSKSEEKEKMEKTPPPTSPLLGTYEERNMVHLQTNTAFKVLISARICAAIWSNISDCDETFNYWEPMHYMMYGKGMQTWEYSPEYALRSYSYILFHVLPALIYEKIFNPNRMLVFYFVRCLLGFSCALLETYFYKSVCRRFGIHIGRLTLLFLILSPGMFIASSAFLPSSFSMLMTILSMTAWFEKQYALAVLATALSALLSWPFAALVGLPIAFDLIVKRRELFEFCKYSLISLVIVMVPIMKIDTDAYGKIVIAPLNIVLYNVFSSNRGPDLYGTEPWHFYLINGFLNFNLAFPLALISILIASVVVLISDKSESSQKMQYFLYLSPLYLWLAVFGLQQHKEERFLFPIYPLICLNGAFALDGIQRTMFFALKKITRMKMSGYLPQTNLVAVGIALIFTVLGLSRSFALYKGYHAPLDIYMELSKFGSQNEFGTSREINVCVGKEWHRFPSSFFLPNNRWNLRFIESEFKGQLPQPYQPGPDGTSIVLPNFNDENREERSRYFDIAKCDFLVDLNTSRSTKLEPIYADDKAKWDLIISIPYLDNERSPKLLRAFYIPYLTEESCTYASYQLLKARGKPQSRRKT</sequence>
<evidence type="ECO:0000313" key="13">
    <source>
        <dbReference type="Proteomes" id="UP000494165"/>
    </source>
</evidence>
<dbReference type="GO" id="GO:0006487">
    <property type="term" value="P:protein N-linked glycosylation"/>
    <property type="evidence" value="ECO:0007669"/>
    <property type="project" value="TreeGrafter"/>
</dbReference>
<keyword evidence="13" id="KW-1185">Reference proteome</keyword>
<reference evidence="12 13" key="1">
    <citation type="submission" date="2020-04" db="EMBL/GenBank/DDBJ databases">
        <authorList>
            <person name="Alioto T."/>
            <person name="Alioto T."/>
            <person name="Gomez Garrido J."/>
        </authorList>
    </citation>
    <scope>NUCLEOTIDE SEQUENCE [LARGE SCALE GENOMIC DNA]</scope>
</reference>
<dbReference type="AlphaFoldDB" id="A0A8S1CCH7"/>
<feature type="transmembrane region" description="Helical" evidence="10">
    <location>
        <begin position="168"/>
        <end position="191"/>
    </location>
</feature>
<proteinExistence type="inferred from homology"/>
<keyword evidence="9 10" id="KW-0472">Membrane</keyword>
<comment type="similarity">
    <text evidence="3 10">Belongs to the glycosyltransferase 22 family.</text>
</comment>
<evidence type="ECO:0000256" key="11">
    <source>
        <dbReference type="SAM" id="MobiDB-lite"/>
    </source>
</evidence>
<dbReference type="PANTHER" id="PTHR22760:SF2">
    <property type="entry name" value="ALPHA-1,2-MANNOSYLTRANSFERASE ALG9"/>
    <property type="match status" value="1"/>
</dbReference>
<feature type="transmembrane region" description="Helical" evidence="10">
    <location>
        <begin position="211"/>
        <end position="238"/>
    </location>
</feature>
<evidence type="ECO:0000256" key="3">
    <source>
        <dbReference type="ARBA" id="ARBA00007063"/>
    </source>
</evidence>
<evidence type="ECO:0000256" key="7">
    <source>
        <dbReference type="ARBA" id="ARBA00022824"/>
    </source>
</evidence>
<gene>
    <name evidence="12" type="ORF">CLODIP_2_CD16049</name>
</gene>
<accession>A0A8S1CCH7</accession>
<dbReference type="Pfam" id="PF03901">
    <property type="entry name" value="Glyco_transf_22"/>
    <property type="match status" value="1"/>
</dbReference>
<evidence type="ECO:0000256" key="9">
    <source>
        <dbReference type="ARBA" id="ARBA00023136"/>
    </source>
</evidence>
<dbReference type="Proteomes" id="UP000494165">
    <property type="component" value="Unassembled WGS sequence"/>
</dbReference>
<protein>
    <recommendedName>
        <fullName evidence="10">Mannosyltransferase</fullName>
        <ecNumber evidence="10">2.4.1.-</ecNumber>
    </recommendedName>
</protein>
<evidence type="ECO:0000313" key="12">
    <source>
        <dbReference type="EMBL" id="CAB3366704.1"/>
    </source>
</evidence>
<dbReference type="GO" id="GO:0005789">
    <property type="term" value="C:endoplasmic reticulum membrane"/>
    <property type="evidence" value="ECO:0007669"/>
    <property type="project" value="UniProtKB-SubCell"/>
</dbReference>
<comment type="caution">
    <text evidence="12">The sequence shown here is derived from an EMBL/GenBank/DDBJ whole genome shotgun (WGS) entry which is preliminary data.</text>
</comment>
<evidence type="ECO:0000256" key="2">
    <source>
        <dbReference type="ARBA" id="ARBA00004922"/>
    </source>
</evidence>
<keyword evidence="7 10" id="KW-0256">Endoplasmic reticulum</keyword>
<dbReference type="OrthoDB" id="497541at2759"/>
<organism evidence="12 13">
    <name type="scientific">Cloeon dipterum</name>
    <dbReference type="NCBI Taxonomy" id="197152"/>
    <lineage>
        <taxon>Eukaryota</taxon>
        <taxon>Metazoa</taxon>
        <taxon>Ecdysozoa</taxon>
        <taxon>Arthropoda</taxon>
        <taxon>Hexapoda</taxon>
        <taxon>Insecta</taxon>
        <taxon>Pterygota</taxon>
        <taxon>Palaeoptera</taxon>
        <taxon>Ephemeroptera</taxon>
        <taxon>Pisciforma</taxon>
        <taxon>Baetidae</taxon>
        <taxon>Cloeon</taxon>
    </lineage>
</organism>
<evidence type="ECO:0000256" key="5">
    <source>
        <dbReference type="ARBA" id="ARBA00022679"/>
    </source>
</evidence>
<keyword evidence="4 10" id="KW-0328">Glycosyltransferase</keyword>
<feature type="region of interest" description="Disordered" evidence="11">
    <location>
        <begin position="1"/>
        <end position="43"/>
    </location>
</feature>
<feature type="transmembrane region" description="Helical" evidence="10">
    <location>
        <begin position="108"/>
        <end position="125"/>
    </location>
</feature>
<feature type="compositionally biased region" description="Basic residues" evidence="11">
    <location>
        <begin position="1"/>
        <end position="12"/>
    </location>
</feature>
<evidence type="ECO:0000256" key="6">
    <source>
        <dbReference type="ARBA" id="ARBA00022692"/>
    </source>
</evidence>
<feature type="compositionally biased region" description="Basic and acidic residues" evidence="11">
    <location>
        <begin position="16"/>
        <end position="35"/>
    </location>
</feature>
<feature type="transmembrane region" description="Helical" evidence="10">
    <location>
        <begin position="409"/>
        <end position="428"/>
    </location>
</feature>
<feature type="transmembrane region" description="Helical" evidence="10">
    <location>
        <begin position="346"/>
        <end position="363"/>
    </location>
</feature>
<feature type="transmembrane region" description="Helical" evidence="10">
    <location>
        <begin position="250"/>
        <end position="266"/>
    </location>
</feature>
<evidence type="ECO:0000256" key="4">
    <source>
        <dbReference type="ARBA" id="ARBA00022676"/>
    </source>
</evidence>
<dbReference type="PANTHER" id="PTHR22760">
    <property type="entry name" value="GLYCOSYLTRANSFERASE"/>
    <property type="match status" value="1"/>
</dbReference>
<comment type="pathway">
    <text evidence="2">Protein modification; protein glycosylation.</text>
</comment>
<keyword evidence="8 10" id="KW-1133">Transmembrane helix</keyword>
<feature type="transmembrane region" description="Helical" evidence="10">
    <location>
        <begin position="310"/>
        <end position="334"/>
    </location>
</feature>
<name>A0A8S1CCH7_9INSE</name>